<dbReference type="GO" id="GO:1901135">
    <property type="term" value="P:carbohydrate derivative metabolic process"/>
    <property type="evidence" value="ECO:0007669"/>
    <property type="project" value="InterPro"/>
</dbReference>
<evidence type="ECO:0000256" key="3">
    <source>
        <dbReference type="ARBA" id="ARBA00023163"/>
    </source>
</evidence>
<accession>A0A7X0JTN0</accession>
<dbReference type="Proteomes" id="UP000528457">
    <property type="component" value="Unassembled WGS sequence"/>
</dbReference>
<dbReference type="RefSeq" id="WP_166849375.1">
    <property type="nucleotide sequence ID" value="NZ_JAAONY010000001.1"/>
</dbReference>
<dbReference type="InterPro" id="IPR000281">
    <property type="entry name" value="HTH_RpiR"/>
</dbReference>
<organism evidence="5 6">
    <name type="scientific">Pseudoteredinibacter isoporae</name>
    <dbReference type="NCBI Taxonomy" id="570281"/>
    <lineage>
        <taxon>Bacteria</taxon>
        <taxon>Pseudomonadati</taxon>
        <taxon>Pseudomonadota</taxon>
        <taxon>Gammaproteobacteria</taxon>
        <taxon>Cellvibrionales</taxon>
        <taxon>Cellvibrionaceae</taxon>
        <taxon>Pseudoteredinibacter</taxon>
    </lineage>
</organism>
<dbReference type="InterPro" id="IPR047640">
    <property type="entry name" value="RpiR-like"/>
</dbReference>
<dbReference type="PROSITE" id="PS51071">
    <property type="entry name" value="HTH_RPIR"/>
    <property type="match status" value="1"/>
</dbReference>
<name>A0A7X0JTN0_9GAMM</name>
<dbReference type="InterPro" id="IPR036388">
    <property type="entry name" value="WH-like_DNA-bd_sf"/>
</dbReference>
<dbReference type="GO" id="GO:0003700">
    <property type="term" value="F:DNA-binding transcription factor activity"/>
    <property type="evidence" value="ECO:0007669"/>
    <property type="project" value="InterPro"/>
</dbReference>
<dbReference type="PANTHER" id="PTHR30514:SF18">
    <property type="entry name" value="RPIR-FAMILY TRANSCRIPTIONAL REGULATOR"/>
    <property type="match status" value="1"/>
</dbReference>
<dbReference type="SUPFAM" id="SSF46689">
    <property type="entry name" value="Homeodomain-like"/>
    <property type="match status" value="1"/>
</dbReference>
<dbReference type="GO" id="GO:0097367">
    <property type="term" value="F:carbohydrate derivative binding"/>
    <property type="evidence" value="ECO:0007669"/>
    <property type="project" value="InterPro"/>
</dbReference>
<gene>
    <name evidence="5" type="ORF">HNR48_001399</name>
</gene>
<dbReference type="Gene3D" id="1.10.10.10">
    <property type="entry name" value="Winged helix-like DNA-binding domain superfamily/Winged helix DNA-binding domain"/>
    <property type="match status" value="1"/>
</dbReference>
<sequence>MDSLTTSEKKIARIILAEYPTAGLQPVAKLASTAKVSAPTVLRFVSKLGIDSYPEFQERLLAELKERHKSALEQYPDSQDSYPENELLSHCLSVFSAGLHQSFKDITESEFKKFIDLLTDPKLRIHCIGGRFSASLANYLTLHLQSMRKGCAYIAGDRYWSEHRLLDMDKKDVVLAYDFRRYQQQTLDIVRKAHEQGAEILLISDRYLSPAAEFASSVLTVDIKGPSPFDSNLPAMALTEAIIAGAASKLGDKAKSRMARLEAIGEDFEAQGGV</sequence>
<dbReference type="Pfam" id="PF01380">
    <property type="entry name" value="SIS"/>
    <property type="match status" value="1"/>
</dbReference>
<proteinExistence type="predicted"/>
<comment type="caution">
    <text evidence="5">The sequence shown here is derived from an EMBL/GenBank/DDBJ whole genome shotgun (WGS) entry which is preliminary data.</text>
</comment>
<feature type="domain" description="HTH rpiR-type" evidence="4">
    <location>
        <begin position="1"/>
        <end position="67"/>
    </location>
</feature>
<evidence type="ECO:0000313" key="5">
    <source>
        <dbReference type="EMBL" id="MBB6521121.1"/>
    </source>
</evidence>
<dbReference type="InterPro" id="IPR035472">
    <property type="entry name" value="RpiR-like_SIS"/>
</dbReference>
<dbReference type="Gene3D" id="3.40.50.10490">
    <property type="entry name" value="Glucose-6-phosphate isomerase like protein, domain 1"/>
    <property type="match status" value="1"/>
</dbReference>
<dbReference type="GO" id="GO:0003677">
    <property type="term" value="F:DNA binding"/>
    <property type="evidence" value="ECO:0007669"/>
    <property type="project" value="UniProtKB-KW"/>
</dbReference>
<protein>
    <submittedName>
        <fullName evidence="5">DNA-binding MurR/RpiR family transcriptional regulator</fullName>
    </submittedName>
</protein>
<reference evidence="5 6" key="1">
    <citation type="submission" date="2020-08" db="EMBL/GenBank/DDBJ databases">
        <title>Genomic Encyclopedia of Type Strains, Phase IV (KMG-IV): sequencing the most valuable type-strain genomes for metagenomic binning, comparative biology and taxonomic classification.</title>
        <authorList>
            <person name="Goeker M."/>
        </authorList>
    </citation>
    <scope>NUCLEOTIDE SEQUENCE [LARGE SCALE GENOMIC DNA]</scope>
    <source>
        <strain evidence="5 6">DSM 22368</strain>
    </source>
</reference>
<keyword evidence="6" id="KW-1185">Reference proteome</keyword>
<dbReference type="Pfam" id="PF01418">
    <property type="entry name" value="HTH_6"/>
    <property type="match status" value="1"/>
</dbReference>
<evidence type="ECO:0000256" key="2">
    <source>
        <dbReference type="ARBA" id="ARBA00023125"/>
    </source>
</evidence>
<dbReference type="InterPro" id="IPR001347">
    <property type="entry name" value="SIS_dom"/>
</dbReference>
<dbReference type="InterPro" id="IPR009057">
    <property type="entry name" value="Homeodomain-like_sf"/>
</dbReference>
<evidence type="ECO:0000256" key="1">
    <source>
        <dbReference type="ARBA" id="ARBA00023015"/>
    </source>
</evidence>
<dbReference type="PANTHER" id="PTHR30514">
    <property type="entry name" value="GLUCOKINASE"/>
    <property type="match status" value="1"/>
</dbReference>
<keyword evidence="1" id="KW-0805">Transcription regulation</keyword>
<dbReference type="InterPro" id="IPR046348">
    <property type="entry name" value="SIS_dom_sf"/>
</dbReference>
<keyword evidence="3" id="KW-0804">Transcription</keyword>
<dbReference type="EMBL" id="JACHHT010000001">
    <property type="protein sequence ID" value="MBB6521121.1"/>
    <property type="molecule type" value="Genomic_DNA"/>
</dbReference>
<dbReference type="CDD" id="cd05013">
    <property type="entry name" value="SIS_RpiR"/>
    <property type="match status" value="1"/>
</dbReference>
<keyword evidence="2 5" id="KW-0238">DNA-binding</keyword>
<dbReference type="SUPFAM" id="SSF53697">
    <property type="entry name" value="SIS domain"/>
    <property type="match status" value="1"/>
</dbReference>
<evidence type="ECO:0000313" key="6">
    <source>
        <dbReference type="Proteomes" id="UP000528457"/>
    </source>
</evidence>
<dbReference type="InParanoid" id="A0A7X0JTN0"/>
<evidence type="ECO:0000259" key="4">
    <source>
        <dbReference type="PROSITE" id="PS51071"/>
    </source>
</evidence>
<dbReference type="AlphaFoldDB" id="A0A7X0JTN0"/>